<evidence type="ECO:0000313" key="2">
    <source>
        <dbReference type="Proteomes" id="UP000054988"/>
    </source>
</evidence>
<comment type="caution">
    <text evidence="1">The sequence shown here is derived from an EMBL/GenBank/DDBJ whole genome shotgun (WGS) entry which is preliminary data.</text>
</comment>
<dbReference type="Proteomes" id="UP000054988">
    <property type="component" value="Unassembled WGS sequence"/>
</dbReference>
<gene>
    <name evidence="1" type="ORF">WG66_15565</name>
</gene>
<accession>A0A0W0F6B4</accession>
<name>A0A0W0F6B4_MONRR</name>
<dbReference type="EMBL" id="LATX01002286">
    <property type="protein sequence ID" value="KTB31853.1"/>
    <property type="molecule type" value="Genomic_DNA"/>
</dbReference>
<dbReference type="AlphaFoldDB" id="A0A0W0F6B4"/>
<protein>
    <submittedName>
        <fullName evidence="1">Uncharacterized protein</fullName>
    </submittedName>
</protein>
<organism evidence="1 2">
    <name type="scientific">Moniliophthora roreri</name>
    <name type="common">Frosty pod rot fungus</name>
    <name type="synonym">Monilia roreri</name>
    <dbReference type="NCBI Taxonomy" id="221103"/>
    <lineage>
        <taxon>Eukaryota</taxon>
        <taxon>Fungi</taxon>
        <taxon>Dikarya</taxon>
        <taxon>Basidiomycota</taxon>
        <taxon>Agaricomycotina</taxon>
        <taxon>Agaricomycetes</taxon>
        <taxon>Agaricomycetidae</taxon>
        <taxon>Agaricales</taxon>
        <taxon>Marasmiineae</taxon>
        <taxon>Marasmiaceae</taxon>
        <taxon>Moniliophthora</taxon>
    </lineage>
</organism>
<reference evidence="1 2" key="1">
    <citation type="submission" date="2015-12" db="EMBL/GenBank/DDBJ databases">
        <title>Draft genome sequence of Moniliophthora roreri, the causal agent of frosty pod rot of cacao.</title>
        <authorList>
            <person name="Aime M.C."/>
            <person name="Diaz-Valderrama J.R."/>
            <person name="Kijpornyongpan T."/>
            <person name="Phillips-Mora W."/>
        </authorList>
    </citation>
    <scope>NUCLEOTIDE SEQUENCE [LARGE SCALE GENOMIC DNA]</scope>
    <source>
        <strain evidence="1 2">MCA 2952</strain>
    </source>
</reference>
<sequence length="85" mass="9276">MSNILASSIPLCSKCNNTFSVSESHTYPPVSMNDFRSNVVPSTDDHARTSKIIADEESVGTGEVDSSDADYTPKELYLFAKETPE</sequence>
<evidence type="ECO:0000313" key="1">
    <source>
        <dbReference type="EMBL" id="KTB31853.1"/>
    </source>
</evidence>
<proteinExistence type="predicted"/>